<organism evidence="2 3">
    <name type="scientific">Capnocytophaga leadbetteri</name>
    <dbReference type="NCBI Taxonomy" id="327575"/>
    <lineage>
        <taxon>Bacteria</taxon>
        <taxon>Pseudomonadati</taxon>
        <taxon>Bacteroidota</taxon>
        <taxon>Flavobacteriia</taxon>
        <taxon>Flavobacteriales</taxon>
        <taxon>Flavobacteriaceae</taxon>
        <taxon>Capnocytophaga</taxon>
    </lineage>
</organism>
<proteinExistence type="predicted"/>
<feature type="transmembrane region" description="Helical" evidence="1">
    <location>
        <begin position="21"/>
        <end position="41"/>
    </location>
</feature>
<reference evidence="2 3" key="1">
    <citation type="submission" date="2018-04" db="EMBL/GenBank/DDBJ databases">
        <title>Genomic Encyclopedia of Archaeal and Bacterial Type Strains, Phase II (KMG-II): from individual species to whole genera.</title>
        <authorList>
            <person name="Goeker M."/>
        </authorList>
    </citation>
    <scope>NUCLEOTIDE SEQUENCE [LARGE SCALE GENOMIC DNA]</scope>
    <source>
        <strain evidence="2 3">DSM 22902</strain>
    </source>
</reference>
<keyword evidence="1" id="KW-0812">Transmembrane</keyword>
<dbReference type="GeneID" id="84581795"/>
<dbReference type="AlphaFoldDB" id="A0A2T5XSA5"/>
<keyword evidence="1" id="KW-1133">Transmembrane helix</keyword>
<accession>A0A2T5XSA5</accession>
<dbReference type="EMBL" id="QBKG01000017">
    <property type="protein sequence ID" value="PTX02612.1"/>
    <property type="molecule type" value="Genomic_DNA"/>
</dbReference>
<gene>
    <name evidence="2" type="ORF">C8P65_11733</name>
</gene>
<name>A0A2T5XSA5_9FLAO</name>
<protein>
    <submittedName>
        <fullName evidence="2">Uncharacterized protein</fullName>
    </submittedName>
</protein>
<comment type="caution">
    <text evidence="2">The sequence shown here is derived from an EMBL/GenBank/DDBJ whole genome shotgun (WGS) entry which is preliminary data.</text>
</comment>
<dbReference type="Proteomes" id="UP000243985">
    <property type="component" value="Unassembled WGS sequence"/>
</dbReference>
<keyword evidence="1" id="KW-0472">Membrane</keyword>
<evidence type="ECO:0000256" key="1">
    <source>
        <dbReference type="SAM" id="Phobius"/>
    </source>
</evidence>
<sequence length="42" mass="4938">MIQKIKDFFSTEYELKFKMKFSIGSLLIVLLVIGIGLWFLLN</sequence>
<evidence type="ECO:0000313" key="3">
    <source>
        <dbReference type="Proteomes" id="UP000243985"/>
    </source>
</evidence>
<dbReference type="RefSeq" id="WP_281260417.1">
    <property type="nucleotide sequence ID" value="NZ_CAJPPO010000015.1"/>
</dbReference>
<evidence type="ECO:0000313" key="2">
    <source>
        <dbReference type="EMBL" id="PTX02612.1"/>
    </source>
</evidence>